<proteinExistence type="predicted"/>
<comment type="caution">
    <text evidence="1">The sequence shown here is derived from an EMBL/GenBank/DDBJ whole genome shotgun (WGS) entry which is preliminary data.</text>
</comment>
<accession>A0A0L8AE79</accession>
<reference evidence="1 2" key="1">
    <citation type="journal article" date="2012" name="J. Bacteriol.">
        <title>Genome sequence of a novel nicotine-degrading strain, Pseudomonas geniculata N1.</title>
        <authorList>
            <person name="Tang H."/>
            <person name="Yu H."/>
            <person name="Tai C."/>
            <person name="Huang K."/>
            <person name="Liu Y."/>
            <person name="Wang L."/>
            <person name="Yao Y."/>
            <person name="Wu G."/>
            <person name="Xu P."/>
        </authorList>
    </citation>
    <scope>NUCLEOTIDE SEQUENCE [LARGE SCALE GENOMIC DNA]</scope>
    <source>
        <strain evidence="1 2">N1</strain>
    </source>
</reference>
<sequence length="243" mass="27010">MHDALSRGDREAAIEVMREPQRYRALFKDPQGAERYLALAQQVADDAQQRPCIDRSSQLNAYAALTGGLDLARSVHYLALSARLIEQDPAASEQDKLEPSLHPHALMHGYFQAGGGLALDRAVPGADRAGIEAWRQGQGTLAYRPELLLAFPLHMDNPQRERLFRVTGFALLPPSQWHDRAALRALIHSDAYLDWLDAPPLHLASRLSMALEEMATPPWPEHLRAAGYQVHGEALHNDEADPD</sequence>
<dbReference type="RefSeq" id="WP_010486571.1">
    <property type="nucleotide sequence ID" value="NZ_AJLO02000007.1"/>
</dbReference>
<dbReference type="AlphaFoldDB" id="A0A0L8AE79"/>
<organism evidence="1 2">
    <name type="scientific">Stenotrophomonas geniculata N1</name>
    <dbReference type="NCBI Taxonomy" id="1167641"/>
    <lineage>
        <taxon>Bacteria</taxon>
        <taxon>Pseudomonadati</taxon>
        <taxon>Pseudomonadota</taxon>
        <taxon>Gammaproteobacteria</taxon>
        <taxon>Lysobacterales</taxon>
        <taxon>Lysobacteraceae</taxon>
        <taxon>Stenotrophomonas</taxon>
    </lineage>
</organism>
<protein>
    <submittedName>
        <fullName evidence="1">Uncharacterized protein</fullName>
    </submittedName>
</protein>
<gene>
    <name evidence="1" type="ORF">W7K_02980</name>
</gene>
<evidence type="ECO:0000313" key="1">
    <source>
        <dbReference type="EMBL" id="KOF00688.1"/>
    </source>
</evidence>
<dbReference type="EMBL" id="AJLO02000007">
    <property type="protein sequence ID" value="KOF00688.1"/>
    <property type="molecule type" value="Genomic_DNA"/>
</dbReference>
<dbReference type="OrthoDB" id="6052610at2"/>
<evidence type="ECO:0000313" key="2">
    <source>
        <dbReference type="Proteomes" id="UP000036890"/>
    </source>
</evidence>
<dbReference type="Proteomes" id="UP000036890">
    <property type="component" value="Unassembled WGS sequence"/>
</dbReference>
<name>A0A0L8AE79_9GAMM</name>